<feature type="chain" id="PRO_5041338471" description="Sel1 repeat family protein" evidence="1">
    <location>
        <begin position="46"/>
        <end position="260"/>
    </location>
</feature>
<evidence type="ECO:0000256" key="1">
    <source>
        <dbReference type="SAM" id="SignalP"/>
    </source>
</evidence>
<organism evidence="2">
    <name type="scientific">Knufia peltigerae</name>
    <dbReference type="NCBI Taxonomy" id="1002370"/>
    <lineage>
        <taxon>Eukaryota</taxon>
        <taxon>Fungi</taxon>
        <taxon>Dikarya</taxon>
        <taxon>Ascomycota</taxon>
        <taxon>Pezizomycotina</taxon>
        <taxon>Eurotiomycetes</taxon>
        <taxon>Chaetothyriomycetidae</taxon>
        <taxon>Chaetothyriales</taxon>
        <taxon>Trichomeriaceae</taxon>
        <taxon>Knufia</taxon>
    </lineage>
</organism>
<comment type="caution">
    <text evidence="2">The sequence shown here is derived from an EMBL/GenBank/DDBJ whole genome shotgun (WGS) entry which is preliminary data.</text>
</comment>
<dbReference type="InterPro" id="IPR006597">
    <property type="entry name" value="Sel1-like"/>
</dbReference>
<reference evidence="2" key="1">
    <citation type="submission" date="2022-10" db="EMBL/GenBank/DDBJ databases">
        <title>Culturing micro-colonial fungi from biological soil crusts in the Mojave desert and describing Neophaeococcomyces mojavensis, and introducing the new genera and species Taxawa tesnikishii.</title>
        <authorList>
            <person name="Kurbessoian T."/>
            <person name="Stajich J.E."/>
        </authorList>
    </citation>
    <scope>NUCLEOTIDE SEQUENCE</scope>
    <source>
        <strain evidence="2">TK_35</strain>
    </source>
</reference>
<feature type="signal peptide" evidence="1">
    <location>
        <begin position="1"/>
        <end position="45"/>
    </location>
</feature>
<accession>A0AA38XFV4</accession>
<keyword evidence="1" id="KW-0732">Signal</keyword>
<dbReference type="Gene3D" id="1.25.40.10">
    <property type="entry name" value="Tetratricopeptide repeat domain"/>
    <property type="match status" value="1"/>
</dbReference>
<gene>
    <name evidence="2" type="ORF">H2204_014998</name>
</gene>
<protein>
    <recommendedName>
        <fullName evidence="3">Sel1 repeat family protein</fullName>
    </recommendedName>
</protein>
<name>A0AA38XFV4_9EURO</name>
<proteinExistence type="predicted"/>
<evidence type="ECO:0008006" key="3">
    <source>
        <dbReference type="Google" id="ProtNLM"/>
    </source>
</evidence>
<dbReference type="SUPFAM" id="SSF81901">
    <property type="entry name" value="HCP-like"/>
    <property type="match status" value="1"/>
</dbReference>
<evidence type="ECO:0000313" key="2">
    <source>
        <dbReference type="EMBL" id="KAJ9612700.1"/>
    </source>
</evidence>
<sequence>MASCGLQGRVVGPRLRHYLLPNWMSVMRPALLLLPLLFLPLFATAAERPSGEEDAAVIGAGFMDSHPDMMYRQWGVNALRRNDVNGAMDNFRLAARYADKPAQGYLGEMYWYGVEQPRNPVMAYAWMDVAAERGYPLFVDLRNEYWATLPLEQHDAARAQASALRAEYGDEVARPRMAEVLRKGRREMTGSRVGSMSNNVDIVYMDGGISRTIKADRLYDPRYWDPKQYERWQDETWMKIRRGTVEVGVPTQSHATDAKP</sequence>
<dbReference type="InterPro" id="IPR011990">
    <property type="entry name" value="TPR-like_helical_dom_sf"/>
</dbReference>
<dbReference type="EMBL" id="JAPDRN010000212">
    <property type="protein sequence ID" value="KAJ9612700.1"/>
    <property type="molecule type" value="Genomic_DNA"/>
</dbReference>
<dbReference type="AlphaFoldDB" id="A0AA38XFV4"/>
<dbReference type="SMART" id="SM00671">
    <property type="entry name" value="SEL1"/>
    <property type="match status" value="1"/>
</dbReference>